<keyword evidence="3" id="KW-1185">Reference proteome</keyword>
<dbReference type="Gene3D" id="3.30.1330.80">
    <property type="entry name" value="Hypothetical protein, similar to alpha- acetolactate decarboxylase, domain 2"/>
    <property type="match status" value="1"/>
</dbReference>
<gene>
    <name evidence="2" type="ORF">J2R98_002192</name>
</gene>
<evidence type="ECO:0000259" key="1">
    <source>
        <dbReference type="PROSITE" id="PS51742"/>
    </source>
</evidence>
<dbReference type="PANTHER" id="PTHR34988">
    <property type="entry name" value="PROTEIN, PUTATIVE-RELATED"/>
    <property type="match status" value="1"/>
</dbReference>
<reference evidence="2 3" key="1">
    <citation type="submission" date="2023-07" db="EMBL/GenBank/DDBJ databases">
        <title>Genomic Encyclopedia of Type Strains, Phase IV (KMG-IV): sequencing the most valuable type-strain genomes for metagenomic binning, comparative biology and taxonomic classification.</title>
        <authorList>
            <person name="Goeker M."/>
        </authorList>
    </citation>
    <scope>NUCLEOTIDE SEQUENCE [LARGE SCALE GENOMIC DNA]</scope>
    <source>
        <strain evidence="2 3">DSM 15448</strain>
    </source>
</reference>
<protein>
    <submittedName>
        <fullName evidence="2">DNA-binding protein with PD1-like motif</fullName>
    </submittedName>
</protein>
<name>A0ABU0DVM6_9BACI</name>
<dbReference type="Pfam" id="PF03479">
    <property type="entry name" value="PCC"/>
    <property type="match status" value="1"/>
</dbReference>
<dbReference type="Proteomes" id="UP001236723">
    <property type="component" value="Unassembled WGS sequence"/>
</dbReference>
<dbReference type="RefSeq" id="WP_307068844.1">
    <property type="nucleotide sequence ID" value="NZ_JAUSUP010000007.1"/>
</dbReference>
<dbReference type="PANTHER" id="PTHR34988:SF1">
    <property type="entry name" value="DNA-BINDING PROTEIN"/>
    <property type="match status" value="1"/>
</dbReference>
<sequence length="161" mass="17773">MGKYQSIESVQGKSEQTIMGRLTKDVDLFEGMIEVCKEYGIQTASFQCIGSLKRVGMLQISQNEDGSIGYTDQINIEKPVEILSGTGFIGLDQNGELDVHFHGLIVDPDGNITGGHFLKGENPTAVTMEYTLNPVDGIHLQRQIDDYWGLPVFRFSSKGEV</sequence>
<organism evidence="2 3">
    <name type="scientific">Alkalibacillus filiformis</name>
    <dbReference type="NCBI Taxonomy" id="200990"/>
    <lineage>
        <taxon>Bacteria</taxon>
        <taxon>Bacillati</taxon>
        <taxon>Bacillota</taxon>
        <taxon>Bacilli</taxon>
        <taxon>Bacillales</taxon>
        <taxon>Bacillaceae</taxon>
        <taxon>Alkalibacillus</taxon>
    </lineage>
</organism>
<proteinExistence type="predicted"/>
<dbReference type="PROSITE" id="PS51742">
    <property type="entry name" value="PPC"/>
    <property type="match status" value="1"/>
</dbReference>
<feature type="domain" description="PPC" evidence="1">
    <location>
        <begin position="12"/>
        <end position="156"/>
    </location>
</feature>
<dbReference type="EMBL" id="JAUSUP010000007">
    <property type="protein sequence ID" value="MDQ0352348.1"/>
    <property type="molecule type" value="Genomic_DNA"/>
</dbReference>
<accession>A0ABU0DVM6</accession>
<comment type="caution">
    <text evidence="2">The sequence shown here is derived from an EMBL/GenBank/DDBJ whole genome shotgun (WGS) entry which is preliminary data.</text>
</comment>
<dbReference type="SUPFAM" id="SSF117856">
    <property type="entry name" value="AF0104/ALDC/Ptd012-like"/>
    <property type="match status" value="1"/>
</dbReference>
<dbReference type="CDD" id="cd11378">
    <property type="entry name" value="DUF296"/>
    <property type="match status" value="1"/>
</dbReference>
<dbReference type="InterPro" id="IPR005175">
    <property type="entry name" value="PPC_dom"/>
</dbReference>
<evidence type="ECO:0000313" key="2">
    <source>
        <dbReference type="EMBL" id="MDQ0352348.1"/>
    </source>
</evidence>
<evidence type="ECO:0000313" key="3">
    <source>
        <dbReference type="Proteomes" id="UP001236723"/>
    </source>
</evidence>